<dbReference type="InterPro" id="IPR042185">
    <property type="entry name" value="Serpin_sf_2"/>
</dbReference>
<comment type="similarity">
    <text evidence="3">Belongs to the serpin family.</text>
</comment>
<dbReference type="InterPro" id="IPR000215">
    <property type="entry name" value="Serpin_fam"/>
</dbReference>
<dbReference type="KEGG" id="gmw:113509397"/>
<evidence type="ECO:0000256" key="4">
    <source>
        <dbReference type="SAM" id="SignalP"/>
    </source>
</evidence>
<dbReference type="InParanoid" id="A0A6J1W757"/>
<feature type="chain" id="PRO_5045354523" evidence="4">
    <location>
        <begin position="16"/>
        <end position="402"/>
    </location>
</feature>
<protein>
    <submittedName>
        <fullName evidence="7">Serine protease inhibitor 77Ba-like</fullName>
    </submittedName>
</protein>
<keyword evidence="2 7" id="KW-0722">Serine protease inhibitor</keyword>
<evidence type="ECO:0000259" key="5">
    <source>
        <dbReference type="SMART" id="SM00093"/>
    </source>
</evidence>
<organism evidence="6 7">
    <name type="scientific">Galleria mellonella</name>
    <name type="common">Greater wax moth</name>
    <dbReference type="NCBI Taxonomy" id="7137"/>
    <lineage>
        <taxon>Eukaryota</taxon>
        <taxon>Metazoa</taxon>
        <taxon>Ecdysozoa</taxon>
        <taxon>Arthropoda</taxon>
        <taxon>Hexapoda</taxon>
        <taxon>Insecta</taxon>
        <taxon>Pterygota</taxon>
        <taxon>Neoptera</taxon>
        <taxon>Endopterygota</taxon>
        <taxon>Lepidoptera</taxon>
        <taxon>Glossata</taxon>
        <taxon>Ditrysia</taxon>
        <taxon>Pyraloidea</taxon>
        <taxon>Pyralidae</taxon>
        <taxon>Galleriinae</taxon>
        <taxon>Galleria</taxon>
    </lineage>
</organism>
<dbReference type="GeneID" id="113509397"/>
<sequence length="402" mass="45082">MWKFMTLTFVSLVSTAPTTLDVNDFAPINQFALRLLDNTYAYVKNDPNKLRQNIAISPLSVWSIFSLLAEGSSGDTFLELMKELRLPRDLRSTQALHLAARNILKCGDKDVLLNGKSVMFSDCSLEIHPEFCKAAITYSTDIYSVDPSNTTKLANDINYFICLATEGRILNVIKPEVLENLRMVLIDALYFKANWTNQFDPAETKVESFYNSQGKRTGSVNMMYQKGNHSFGDATSIEAQVLELTYGRDRQFAMLILLPFDGVSIQTLLKNLATHSLSWMKEYKLSTNVPDVEVYVPRFKMSSQTDLIPPLQYSGIISIFDKQRAQLPGVSNSPLFVSKTIQNVDIEVTESGTVAASATVIGLETRRLGQKFVANKEFVYLIVERCSSAILFAGVYEDPTLF</sequence>
<name>A0A6J1W757_GALME</name>
<keyword evidence="6" id="KW-1185">Reference proteome</keyword>
<dbReference type="CDD" id="cd19598">
    <property type="entry name" value="serpin77Ba-like_insects"/>
    <property type="match status" value="1"/>
</dbReference>
<dbReference type="PANTHER" id="PTHR11461">
    <property type="entry name" value="SERINE PROTEASE INHIBITOR, SERPIN"/>
    <property type="match status" value="1"/>
</dbReference>
<gene>
    <name evidence="7" type="primary">LOC113509397</name>
</gene>
<dbReference type="PANTHER" id="PTHR11461:SF367">
    <property type="entry name" value="GH21475P-RELATED"/>
    <property type="match status" value="1"/>
</dbReference>
<reference evidence="7" key="1">
    <citation type="submission" date="2025-08" db="UniProtKB">
        <authorList>
            <consortium name="RefSeq"/>
        </authorList>
    </citation>
    <scope>IDENTIFICATION</scope>
    <source>
        <tissue evidence="7">Whole larvae</tissue>
    </source>
</reference>
<dbReference type="SUPFAM" id="SSF56574">
    <property type="entry name" value="Serpins"/>
    <property type="match status" value="1"/>
</dbReference>
<evidence type="ECO:0000313" key="7">
    <source>
        <dbReference type="RefSeq" id="XP_026748534.2"/>
    </source>
</evidence>
<evidence type="ECO:0000313" key="6">
    <source>
        <dbReference type="Proteomes" id="UP001652740"/>
    </source>
</evidence>
<dbReference type="GO" id="GO:0004867">
    <property type="term" value="F:serine-type endopeptidase inhibitor activity"/>
    <property type="evidence" value="ECO:0007669"/>
    <property type="project" value="UniProtKB-KW"/>
</dbReference>
<dbReference type="RefSeq" id="XP_026748534.2">
    <property type="nucleotide sequence ID" value="XM_026892733.3"/>
</dbReference>
<feature type="signal peptide" evidence="4">
    <location>
        <begin position="1"/>
        <end position="15"/>
    </location>
</feature>
<evidence type="ECO:0000256" key="1">
    <source>
        <dbReference type="ARBA" id="ARBA00022690"/>
    </source>
</evidence>
<dbReference type="Pfam" id="PF00079">
    <property type="entry name" value="Serpin"/>
    <property type="match status" value="1"/>
</dbReference>
<keyword evidence="4" id="KW-0732">Signal</keyword>
<accession>A0A6J1W757</accession>
<evidence type="ECO:0000256" key="3">
    <source>
        <dbReference type="RuleBase" id="RU000411"/>
    </source>
</evidence>
<dbReference type="InterPro" id="IPR042178">
    <property type="entry name" value="Serpin_sf_1"/>
</dbReference>
<dbReference type="GO" id="GO:0005615">
    <property type="term" value="C:extracellular space"/>
    <property type="evidence" value="ECO:0007669"/>
    <property type="project" value="InterPro"/>
</dbReference>
<dbReference type="Gene3D" id="2.30.39.10">
    <property type="entry name" value="Alpha-1-antitrypsin, domain 1"/>
    <property type="match status" value="1"/>
</dbReference>
<keyword evidence="1 7" id="KW-0646">Protease inhibitor</keyword>
<dbReference type="InterPro" id="IPR036186">
    <property type="entry name" value="Serpin_sf"/>
</dbReference>
<evidence type="ECO:0000256" key="2">
    <source>
        <dbReference type="ARBA" id="ARBA00022900"/>
    </source>
</evidence>
<dbReference type="InterPro" id="IPR023796">
    <property type="entry name" value="Serpin_dom"/>
</dbReference>
<dbReference type="AlphaFoldDB" id="A0A6J1W757"/>
<dbReference type="Gene3D" id="3.30.497.10">
    <property type="entry name" value="Antithrombin, subunit I, domain 2"/>
    <property type="match status" value="1"/>
</dbReference>
<dbReference type="SMART" id="SM00093">
    <property type="entry name" value="SERPIN"/>
    <property type="match status" value="1"/>
</dbReference>
<dbReference type="Proteomes" id="UP001652740">
    <property type="component" value="Unplaced"/>
</dbReference>
<feature type="domain" description="Serpin" evidence="5">
    <location>
        <begin position="36"/>
        <end position="399"/>
    </location>
</feature>
<proteinExistence type="inferred from homology"/>